<dbReference type="GO" id="GO:0005758">
    <property type="term" value="C:mitochondrial intermembrane space"/>
    <property type="evidence" value="ECO:0007669"/>
    <property type="project" value="TreeGrafter"/>
</dbReference>
<evidence type="ECO:0000313" key="7">
    <source>
        <dbReference type="Proteomes" id="UP001295684"/>
    </source>
</evidence>
<protein>
    <recommendedName>
        <fullName evidence="5">CHY-type domain-containing protein</fullName>
    </recommendedName>
</protein>
<gene>
    <name evidence="6" type="ORF">ECRASSUSDP1_LOCUS21806</name>
</gene>
<evidence type="ECO:0000256" key="4">
    <source>
        <dbReference type="PROSITE-ProRule" id="PRU00601"/>
    </source>
</evidence>
<dbReference type="GO" id="GO:0008270">
    <property type="term" value="F:zinc ion binding"/>
    <property type="evidence" value="ECO:0007669"/>
    <property type="project" value="UniProtKB-KW"/>
</dbReference>
<feature type="domain" description="CHY-type" evidence="5">
    <location>
        <begin position="1"/>
        <end position="71"/>
    </location>
</feature>
<keyword evidence="7" id="KW-1185">Reference proteome</keyword>
<dbReference type="PANTHER" id="PTHR28082:SF2">
    <property type="entry name" value="CHY-TYPE DOMAIN-CONTAINING PROTEIN"/>
    <property type="match status" value="1"/>
</dbReference>
<dbReference type="GO" id="GO:0045041">
    <property type="term" value="P:protein import into mitochondrial intermembrane space"/>
    <property type="evidence" value="ECO:0007669"/>
    <property type="project" value="TreeGrafter"/>
</dbReference>
<dbReference type="SUPFAM" id="SSF161219">
    <property type="entry name" value="CHY zinc finger-like"/>
    <property type="match status" value="1"/>
</dbReference>
<dbReference type="InterPro" id="IPR008913">
    <property type="entry name" value="Znf_CHY"/>
</dbReference>
<evidence type="ECO:0000313" key="6">
    <source>
        <dbReference type="EMBL" id="CAI2380372.1"/>
    </source>
</evidence>
<keyword evidence="3" id="KW-0862">Zinc</keyword>
<proteinExistence type="predicted"/>
<evidence type="ECO:0000259" key="5">
    <source>
        <dbReference type="PROSITE" id="PS51266"/>
    </source>
</evidence>
<dbReference type="PANTHER" id="PTHR28082">
    <property type="entry name" value="ZINC FINGER PROTEIN"/>
    <property type="match status" value="1"/>
</dbReference>
<accession>A0AAD1XYH9</accession>
<evidence type="ECO:0000256" key="2">
    <source>
        <dbReference type="ARBA" id="ARBA00022771"/>
    </source>
</evidence>
<dbReference type="InterPro" id="IPR037274">
    <property type="entry name" value="Znf_CHY_sf"/>
</dbReference>
<sequence length="128" mass="15282">MCKHILNAQVAIRASCCKKWFDCAECHAESQDHEIQKDLEMVFVCKKCKKVFRKNMEEYEEADEYCPNCDNHYYIEAETPESKGKLVLEFEAKKGHEHKLYKDEREKERERTLMDYADIVISDEDDDF</sequence>
<organism evidence="6 7">
    <name type="scientific">Euplotes crassus</name>
    <dbReference type="NCBI Taxonomy" id="5936"/>
    <lineage>
        <taxon>Eukaryota</taxon>
        <taxon>Sar</taxon>
        <taxon>Alveolata</taxon>
        <taxon>Ciliophora</taxon>
        <taxon>Intramacronucleata</taxon>
        <taxon>Spirotrichea</taxon>
        <taxon>Hypotrichia</taxon>
        <taxon>Euplotida</taxon>
        <taxon>Euplotidae</taxon>
        <taxon>Moneuplotes</taxon>
    </lineage>
</organism>
<evidence type="ECO:0000256" key="3">
    <source>
        <dbReference type="ARBA" id="ARBA00022833"/>
    </source>
</evidence>
<dbReference type="EMBL" id="CAMPGE010022323">
    <property type="protein sequence ID" value="CAI2380372.1"/>
    <property type="molecule type" value="Genomic_DNA"/>
</dbReference>
<keyword evidence="2 4" id="KW-0863">Zinc-finger</keyword>
<comment type="caution">
    <text evidence="6">The sequence shown here is derived from an EMBL/GenBank/DDBJ whole genome shotgun (WGS) entry which is preliminary data.</text>
</comment>
<dbReference type="AlphaFoldDB" id="A0AAD1XYH9"/>
<dbReference type="PROSITE" id="PS51266">
    <property type="entry name" value="ZF_CHY"/>
    <property type="match status" value="1"/>
</dbReference>
<dbReference type="InterPro" id="IPR052604">
    <property type="entry name" value="Mito_Tim_assembly_helper"/>
</dbReference>
<reference evidence="6" key="1">
    <citation type="submission" date="2023-07" db="EMBL/GenBank/DDBJ databases">
        <authorList>
            <consortium name="AG Swart"/>
            <person name="Singh M."/>
            <person name="Singh A."/>
            <person name="Seah K."/>
            <person name="Emmerich C."/>
        </authorList>
    </citation>
    <scope>NUCLEOTIDE SEQUENCE</scope>
    <source>
        <strain evidence="6">DP1</strain>
    </source>
</reference>
<name>A0AAD1XYH9_EUPCR</name>
<keyword evidence="1" id="KW-0479">Metal-binding</keyword>
<evidence type="ECO:0000256" key="1">
    <source>
        <dbReference type="ARBA" id="ARBA00022723"/>
    </source>
</evidence>
<dbReference type="Pfam" id="PF05495">
    <property type="entry name" value="zf-CHY"/>
    <property type="match status" value="1"/>
</dbReference>
<dbReference type="Proteomes" id="UP001295684">
    <property type="component" value="Unassembled WGS sequence"/>
</dbReference>